<keyword evidence="3 6" id="KW-0812">Transmembrane</keyword>
<evidence type="ECO:0000256" key="6">
    <source>
        <dbReference type="SAM" id="Phobius"/>
    </source>
</evidence>
<keyword evidence="9" id="KW-1185">Reference proteome</keyword>
<evidence type="ECO:0000313" key="8">
    <source>
        <dbReference type="EMBL" id="MDV6232484.1"/>
    </source>
</evidence>
<keyword evidence="5 6" id="KW-0472">Membrane</keyword>
<dbReference type="EMBL" id="JAWLKE010000006">
    <property type="protein sequence ID" value="MDV6232484.1"/>
    <property type="molecule type" value="Genomic_DNA"/>
</dbReference>
<feature type="domain" description="Cardiolipin synthase N-terminal" evidence="7">
    <location>
        <begin position="24"/>
        <end position="63"/>
    </location>
</feature>
<dbReference type="Pfam" id="PF13396">
    <property type="entry name" value="PLDc_N"/>
    <property type="match status" value="1"/>
</dbReference>
<feature type="transmembrane region" description="Helical" evidence="6">
    <location>
        <begin position="43"/>
        <end position="63"/>
    </location>
</feature>
<organism evidence="8 9">
    <name type="scientific">Rhodococcus cercidiphylli</name>
    <dbReference type="NCBI Taxonomy" id="489916"/>
    <lineage>
        <taxon>Bacteria</taxon>
        <taxon>Bacillati</taxon>
        <taxon>Actinomycetota</taxon>
        <taxon>Actinomycetes</taxon>
        <taxon>Mycobacteriales</taxon>
        <taxon>Nocardiaceae</taxon>
        <taxon>Rhodococcus</taxon>
    </lineage>
</organism>
<keyword evidence="4 6" id="KW-1133">Transmembrane helix</keyword>
<evidence type="ECO:0000256" key="5">
    <source>
        <dbReference type="ARBA" id="ARBA00023136"/>
    </source>
</evidence>
<proteinExistence type="predicted"/>
<dbReference type="InterPro" id="IPR027379">
    <property type="entry name" value="CLS_N"/>
</dbReference>
<comment type="subcellular location">
    <subcellularLocation>
        <location evidence="1">Cell membrane</location>
        <topology evidence="1">Multi-pass membrane protein</topology>
    </subcellularLocation>
</comment>
<feature type="transmembrane region" description="Helical" evidence="6">
    <location>
        <begin position="7"/>
        <end position="28"/>
    </location>
</feature>
<name>A0ABU4B1V4_9NOCA</name>
<evidence type="ECO:0000256" key="4">
    <source>
        <dbReference type="ARBA" id="ARBA00022989"/>
    </source>
</evidence>
<comment type="caution">
    <text evidence="8">The sequence shown here is derived from an EMBL/GenBank/DDBJ whole genome shotgun (WGS) entry which is preliminary data.</text>
</comment>
<sequence>MDSFWDFLWLLIVGFAFVAYLMVMLSIIGDLFRNHKASGLVKAAWVLFLIIAPFFTALIYLIVNGGNMAERQVAALQHAKDQQENYIKEVAGRSASEEIAHAKTLLDNGTIDQDEFRTLKAKALS</sequence>
<evidence type="ECO:0000256" key="2">
    <source>
        <dbReference type="ARBA" id="ARBA00022475"/>
    </source>
</evidence>
<keyword evidence="2" id="KW-1003">Cell membrane</keyword>
<evidence type="ECO:0000256" key="3">
    <source>
        <dbReference type="ARBA" id="ARBA00022692"/>
    </source>
</evidence>
<dbReference type="Proteomes" id="UP001185899">
    <property type="component" value="Unassembled WGS sequence"/>
</dbReference>
<evidence type="ECO:0000256" key="1">
    <source>
        <dbReference type="ARBA" id="ARBA00004651"/>
    </source>
</evidence>
<gene>
    <name evidence="8" type="ORF">R3P95_18185</name>
</gene>
<accession>A0ABU4B1V4</accession>
<reference evidence="8 9" key="1">
    <citation type="submission" date="2023-10" db="EMBL/GenBank/DDBJ databases">
        <title>Development of a sustainable strategy for remediation of hydrocarbon-contaminated territories based on the waste exchange concept.</title>
        <authorList>
            <person name="Krivoruchko A."/>
        </authorList>
    </citation>
    <scope>NUCLEOTIDE SEQUENCE [LARGE SCALE GENOMIC DNA]</scope>
    <source>
        <strain evidence="8 9">IEGM 1322</strain>
    </source>
</reference>
<evidence type="ECO:0000313" key="9">
    <source>
        <dbReference type="Proteomes" id="UP001185899"/>
    </source>
</evidence>
<dbReference type="RefSeq" id="WP_094638721.1">
    <property type="nucleotide sequence ID" value="NZ_JAWLKE010000006.1"/>
</dbReference>
<protein>
    <submittedName>
        <fullName evidence="8">SHOCT domain-containing protein</fullName>
    </submittedName>
</protein>
<evidence type="ECO:0000259" key="7">
    <source>
        <dbReference type="Pfam" id="PF13396"/>
    </source>
</evidence>